<evidence type="ECO:0000313" key="1">
    <source>
        <dbReference type="EMBL" id="MEO3713826.1"/>
    </source>
</evidence>
<organism evidence="1 2">
    <name type="scientific">Roseateles flavus</name>
    <dbReference type="NCBI Taxonomy" id="3149041"/>
    <lineage>
        <taxon>Bacteria</taxon>
        <taxon>Pseudomonadati</taxon>
        <taxon>Pseudomonadota</taxon>
        <taxon>Betaproteobacteria</taxon>
        <taxon>Burkholderiales</taxon>
        <taxon>Sphaerotilaceae</taxon>
        <taxon>Roseateles</taxon>
    </lineage>
</organism>
<accession>A0ABV0GFH9</accession>
<protein>
    <recommendedName>
        <fullName evidence="3">ATP-binding protein</fullName>
    </recommendedName>
</protein>
<name>A0ABV0GFH9_9BURK</name>
<dbReference type="Proteomes" id="UP001462640">
    <property type="component" value="Unassembled WGS sequence"/>
</dbReference>
<comment type="caution">
    <text evidence="1">The sequence shown here is derived from an EMBL/GenBank/DDBJ whole genome shotgun (WGS) entry which is preliminary data.</text>
</comment>
<reference evidence="1 2" key="1">
    <citation type="submission" date="2024-05" db="EMBL/GenBank/DDBJ databases">
        <title>Roseateles sp. 2.12 16S ribosomal RNA gene Genome sequencing and assembly.</title>
        <authorList>
            <person name="Woo H."/>
        </authorList>
    </citation>
    <scope>NUCLEOTIDE SEQUENCE [LARGE SCALE GENOMIC DNA]</scope>
    <source>
        <strain evidence="1 2">2.12</strain>
    </source>
</reference>
<proteinExistence type="predicted"/>
<dbReference type="EMBL" id="JBDPZC010000006">
    <property type="protein sequence ID" value="MEO3713826.1"/>
    <property type="molecule type" value="Genomic_DNA"/>
</dbReference>
<evidence type="ECO:0000313" key="2">
    <source>
        <dbReference type="Proteomes" id="UP001462640"/>
    </source>
</evidence>
<dbReference type="RefSeq" id="WP_347610597.1">
    <property type="nucleotide sequence ID" value="NZ_JBDPZC010000006.1"/>
</dbReference>
<keyword evidence="2" id="KW-1185">Reference proteome</keyword>
<sequence length="132" mass="14628">MDAAIEAAQVFEMDGFPVVTFRNDAIRPGYAARWAREMEALVARAQAFVLLFLPERPEETLEDRKQRALWLKSNKDALSEHCRALITVEPDPQERAAAAKEAQAMQKAFGLLLVSVASESEARDLAQSLLAA</sequence>
<evidence type="ECO:0008006" key="3">
    <source>
        <dbReference type="Google" id="ProtNLM"/>
    </source>
</evidence>
<gene>
    <name evidence="1" type="ORF">ABDJ40_13760</name>
</gene>